<keyword evidence="3" id="KW-1185">Reference proteome</keyword>
<accession>A0A0V1KJ55</accession>
<feature type="compositionally biased region" description="Polar residues" evidence="1">
    <location>
        <begin position="1"/>
        <end position="12"/>
    </location>
</feature>
<comment type="caution">
    <text evidence="2">The sequence shown here is derived from an EMBL/GenBank/DDBJ whole genome shotgun (WGS) entry which is preliminary data.</text>
</comment>
<evidence type="ECO:0000256" key="1">
    <source>
        <dbReference type="SAM" id="MobiDB-lite"/>
    </source>
</evidence>
<gene>
    <name evidence="2" type="ORF">T02_854</name>
</gene>
<dbReference type="Proteomes" id="UP000054721">
    <property type="component" value="Unassembled WGS sequence"/>
</dbReference>
<sequence>MLSRQVQESSTLIEREKEGEREKGCCCSNSSSDRRIDEQQ</sequence>
<feature type="region of interest" description="Disordered" evidence="1">
    <location>
        <begin position="1"/>
        <end position="40"/>
    </location>
</feature>
<protein>
    <submittedName>
        <fullName evidence="2">Uncharacterized protein</fullName>
    </submittedName>
</protein>
<proteinExistence type="predicted"/>
<feature type="compositionally biased region" description="Basic and acidic residues" evidence="1">
    <location>
        <begin position="13"/>
        <end position="24"/>
    </location>
</feature>
<evidence type="ECO:0000313" key="2">
    <source>
        <dbReference type="EMBL" id="KRZ46917.1"/>
    </source>
</evidence>
<organism evidence="2 3">
    <name type="scientific">Trichinella nativa</name>
    <dbReference type="NCBI Taxonomy" id="6335"/>
    <lineage>
        <taxon>Eukaryota</taxon>
        <taxon>Metazoa</taxon>
        <taxon>Ecdysozoa</taxon>
        <taxon>Nematoda</taxon>
        <taxon>Enoplea</taxon>
        <taxon>Dorylaimia</taxon>
        <taxon>Trichinellida</taxon>
        <taxon>Trichinellidae</taxon>
        <taxon>Trichinella</taxon>
    </lineage>
</organism>
<dbReference type="AlphaFoldDB" id="A0A0V1KJ55"/>
<evidence type="ECO:0000313" key="3">
    <source>
        <dbReference type="Proteomes" id="UP000054721"/>
    </source>
</evidence>
<reference evidence="2 3" key="1">
    <citation type="submission" date="2015-05" db="EMBL/GenBank/DDBJ databases">
        <title>Evolution of Trichinella species and genotypes.</title>
        <authorList>
            <person name="Korhonen P.K."/>
            <person name="Edoardo P."/>
            <person name="Giuseppe L.R."/>
            <person name="Gasser R.B."/>
        </authorList>
    </citation>
    <scope>NUCLEOTIDE SEQUENCE [LARGE SCALE GENOMIC DNA]</scope>
    <source>
        <strain evidence="2">ISS10</strain>
    </source>
</reference>
<name>A0A0V1KJ55_9BILA</name>
<dbReference type="EMBL" id="JYDW01001817">
    <property type="protein sequence ID" value="KRZ46917.1"/>
    <property type="molecule type" value="Genomic_DNA"/>
</dbReference>